<dbReference type="InterPro" id="IPR017946">
    <property type="entry name" value="PLC-like_Pdiesterase_TIM-brl"/>
</dbReference>
<evidence type="ECO:0000259" key="8">
    <source>
        <dbReference type="PROSITE" id="PS51704"/>
    </source>
</evidence>
<evidence type="ECO:0000256" key="3">
    <source>
        <dbReference type="ARBA" id="ARBA00022729"/>
    </source>
</evidence>
<keyword evidence="3 7" id="KW-0732">Signal</keyword>
<evidence type="ECO:0000313" key="9">
    <source>
        <dbReference type="EMBL" id="MQL84075.1"/>
    </source>
</evidence>
<dbReference type="PANTHER" id="PTHR43620:SF7">
    <property type="entry name" value="GLYCEROPHOSPHODIESTER PHOSPHODIESTERASE GDPD5-RELATED"/>
    <property type="match status" value="1"/>
</dbReference>
<gene>
    <name evidence="9" type="ORF">Taro_016571</name>
</gene>
<evidence type="ECO:0000256" key="5">
    <source>
        <dbReference type="ARBA" id="ARBA00022801"/>
    </source>
</evidence>
<dbReference type="PANTHER" id="PTHR43620">
    <property type="entry name" value="GLYCEROPHOSPHORYL DIESTER PHOSPHODIESTERASE"/>
    <property type="match status" value="1"/>
</dbReference>
<dbReference type="InterPro" id="IPR030395">
    <property type="entry name" value="GP_PDE_dom"/>
</dbReference>
<name>A0A843UKP4_COLES</name>
<dbReference type="Gene3D" id="3.20.20.190">
    <property type="entry name" value="Phosphatidylinositol (PI) phosphodiesterase"/>
    <property type="match status" value="2"/>
</dbReference>
<dbReference type="OrthoDB" id="1058301at2759"/>
<dbReference type="EC" id="3.1.4.46" evidence="2"/>
<dbReference type="Pfam" id="PF03009">
    <property type="entry name" value="GDPD"/>
    <property type="match status" value="1"/>
</dbReference>
<feature type="domain" description="GP-PDE" evidence="8">
    <location>
        <begin position="47"/>
        <end position="324"/>
    </location>
</feature>
<dbReference type="EMBL" id="NMUH01000737">
    <property type="protein sequence ID" value="MQL84075.1"/>
    <property type="molecule type" value="Genomic_DNA"/>
</dbReference>
<comment type="caution">
    <text evidence="9">The sequence shown here is derived from an EMBL/GenBank/DDBJ whole genome shotgun (WGS) entry which is preliminary data.</text>
</comment>
<evidence type="ECO:0000256" key="1">
    <source>
        <dbReference type="ARBA" id="ARBA00007277"/>
    </source>
</evidence>
<keyword evidence="4" id="KW-0319">Glycerol metabolism</keyword>
<proteinExistence type="inferred from homology"/>
<feature type="domain" description="GP-PDE" evidence="8">
    <location>
        <begin position="327"/>
        <end position="502"/>
    </location>
</feature>
<keyword evidence="10" id="KW-1185">Reference proteome</keyword>
<dbReference type="AlphaFoldDB" id="A0A843UKP4"/>
<dbReference type="GO" id="GO:0006629">
    <property type="term" value="P:lipid metabolic process"/>
    <property type="evidence" value="ECO:0007669"/>
    <property type="project" value="InterPro"/>
</dbReference>
<keyword evidence="5" id="KW-0378">Hydrolase</keyword>
<comment type="similarity">
    <text evidence="1">Belongs to the glycerophosphoryl diester phosphodiesterase family.</text>
</comment>
<dbReference type="GO" id="GO:0008889">
    <property type="term" value="F:glycerophosphodiester phosphodiesterase activity"/>
    <property type="evidence" value="ECO:0007669"/>
    <property type="project" value="UniProtKB-EC"/>
</dbReference>
<evidence type="ECO:0000256" key="2">
    <source>
        <dbReference type="ARBA" id="ARBA00012247"/>
    </source>
</evidence>
<organism evidence="9 10">
    <name type="scientific">Colocasia esculenta</name>
    <name type="common">Wild taro</name>
    <name type="synonym">Arum esculentum</name>
    <dbReference type="NCBI Taxonomy" id="4460"/>
    <lineage>
        <taxon>Eukaryota</taxon>
        <taxon>Viridiplantae</taxon>
        <taxon>Streptophyta</taxon>
        <taxon>Embryophyta</taxon>
        <taxon>Tracheophyta</taxon>
        <taxon>Spermatophyta</taxon>
        <taxon>Magnoliopsida</taxon>
        <taxon>Liliopsida</taxon>
        <taxon>Araceae</taxon>
        <taxon>Aroideae</taxon>
        <taxon>Colocasieae</taxon>
        <taxon>Colocasia</taxon>
    </lineage>
</organism>
<dbReference type="Proteomes" id="UP000652761">
    <property type="component" value="Unassembled WGS sequence"/>
</dbReference>
<feature type="chain" id="PRO_5032352954" description="glycerophosphodiester phosphodiesterase" evidence="7">
    <location>
        <begin position="30"/>
        <end position="502"/>
    </location>
</feature>
<sequence length="502" mass="55565">MPSCGRGSCLPLLALVLVLFYCSVGSADAQRRARRSSPWRTLNGDAPVVVAKGGHSGLFPGYSQIAYNAAMQASLPGTLLWCDVQLTKDGLGICLPDVRMDNGTDIDEVFSNKGRSSYVVNGVPMTGHFPLDFDSAKLSQDVLALPGQPSLWLNFQYNMFYSQHNLSMRSYLLSLARTSVIDFVSSPEVSFLRGLAARFSRSKTQLVFRFLEADATEPSMNQTYDSLLKNLTFIKTFASGILVPRNYIWPVNASLYLQQPNTSVVLGAHKAGLKVFAADFANDNILAYDYNYNPISEYLHFVDNNDFSVDGILTDSPVTASEAIGIPMVISHHGASGVYPGCTDLAYQQAVDDGADYIDCPVQVTKDLVLICMNDVNLFKGTTVAKSPYTTRSSVIPELQSEQGVFTFNLTWKEIQQNLKRKLFLQISLPKIYRRQCGTYEHSHNIRSQIETPLLKYGVVRNPLKSNDGAFMTLTNFLTFAKDKSLSGILISIEDLQRPKIK</sequence>
<comment type="catalytic activity">
    <reaction evidence="6">
        <text>a sn-glycero-3-phosphodiester + H2O = an alcohol + sn-glycerol 3-phosphate + H(+)</text>
        <dbReference type="Rhea" id="RHEA:12969"/>
        <dbReference type="ChEBI" id="CHEBI:15377"/>
        <dbReference type="ChEBI" id="CHEBI:15378"/>
        <dbReference type="ChEBI" id="CHEBI:30879"/>
        <dbReference type="ChEBI" id="CHEBI:57597"/>
        <dbReference type="ChEBI" id="CHEBI:83408"/>
        <dbReference type="EC" id="3.1.4.46"/>
    </reaction>
</comment>
<evidence type="ECO:0000256" key="6">
    <source>
        <dbReference type="ARBA" id="ARBA00047512"/>
    </source>
</evidence>
<protein>
    <recommendedName>
        <fullName evidence="2">glycerophosphodiester phosphodiesterase</fullName>
        <ecNumber evidence="2">3.1.4.46</ecNumber>
    </recommendedName>
</protein>
<dbReference type="SUPFAM" id="SSF51695">
    <property type="entry name" value="PLC-like phosphodiesterases"/>
    <property type="match status" value="2"/>
</dbReference>
<evidence type="ECO:0000313" key="10">
    <source>
        <dbReference type="Proteomes" id="UP000652761"/>
    </source>
</evidence>
<reference evidence="9" key="1">
    <citation type="submission" date="2017-07" db="EMBL/GenBank/DDBJ databases">
        <title>Taro Niue Genome Assembly and Annotation.</title>
        <authorList>
            <person name="Atibalentja N."/>
            <person name="Keating K."/>
            <person name="Fields C.J."/>
        </authorList>
    </citation>
    <scope>NUCLEOTIDE SEQUENCE</scope>
    <source>
        <strain evidence="9">Niue_2</strain>
        <tissue evidence="9">Leaf</tissue>
    </source>
</reference>
<dbReference type="PROSITE" id="PS51704">
    <property type="entry name" value="GP_PDE"/>
    <property type="match status" value="2"/>
</dbReference>
<evidence type="ECO:0000256" key="7">
    <source>
        <dbReference type="SAM" id="SignalP"/>
    </source>
</evidence>
<feature type="signal peptide" evidence="7">
    <location>
        <begin position="1"/>
        <end position="29"/>
    </location>
</feature>
<accession>A0A843UKP4</accession>
<evidence type="ECO:0000256" key="4">
    <source>
        <dbReference type="ARBA" id="ARBA00022798"/>
    </source>
</evidence>
<dbReference type="GO" id="GO:0006071">
    <property type="term" value="P:glycerol metabolic process"/>
    <property type="evidence" value="ECO:0007669"/>
    <property type="project" value="UniProtKB-KW"/>
</dbReference>